<feature type="transmembrane region" description="Helical" evidence="6">
    <location>
        <begin position="20"/>
        <end position="38"/>
    </location>
</feature>
<dbReference type="InterPro" id="IPR000731">
    <property type="entry name" value="SSD"/>
</dbReference>
<dbReference type="InterPro" id="IPR004869">
    <property type="entry name" value="MMPL_dom"/>
</dbReference>
<dbReference type="InterPro" id="IPR050545">
    <property type="entry name" value="Mycobact_MmpL"/>
</dbReference>
<dbReference type="GO" id="GO:0005886">
    <property type="term" value="C:plasma membrane"/>
    <property type="evidence" value="ECO:0007669"/>
    <property type="project" value="UniProtKB-SubCell"/>
</dbReference>
<dbReference type="PANTHER" id="PTHR33406">
    <property type="entry name" value="MEMBRANE PROTEIN MJ1562-RELATED"/>
    <property type="match status" value="1"/>
</dbReference>
<feature type="transmembrane region" description="Helical" evidence="6">
    <location>
        <begin position="526"/>
        <end position="546"/>
    </location>
</feature>
<name>A0A3A1TYQ1_9MICO</name>
<dbReference type="EMBL" id="QXTG01000002">
    <property type="protein sequence ID" value="RIX28718.1"/>
    <property type="molecule type" value="Genomic_DNA"/>
</dbReference>
<feature type="transmembrane region" description="Helical" evidence="6">
    <location>
        <begin position="205"/>
        <end position="225"/>
    </location>
</feature>
<dbReference type="Pfam" id="PF03176">
    <property type="entry name" value="MMPL"/>
    <property type="match status" value="2"/>
</dbReference>
<evidence type="ECO:0000256" key="4">
    <source>
        <dbReference type="ARBA" id="ARBA00022989"/>
    </source>
</evidence>
<feature type="domain" description="SSD" evidence="7">
    <location>
        <begin position="213"/>
        <end position="330"/>
    </location>
</feature>
<feature type="transmembrane region" description="Helical" evidence="6">
    <location>
        <begin position="590"/>
        <end position="614"/>
    </location>
</feature>
<keyword evidence="3 6" id="KW-0812">Transmembrane</keyword>
<feature type="transmembrane region" description="Helical" evidence="6">
    <location>
        <begin position="309"/>
        <end position="332"/>
    </location>
</feature>
<comment type="subcellular location">
    <subcellularLocation>
        <location evidence="1">Cell membrane</location>
        <topology evidence="1">Multi-pass membrane protein</topology>
    </subcellularLocation>
</comment>
<evidence type="ECO:0000259" key="7">
    <source>
        <dbReference type="PROSITE" id="PS50156"/>
    </source>
</evidence>
<dbReference type="SUPFAM" id="SSF82866">
    <property type="entry name" value="Multidrug efflux transporter AcrB transmembrane domain"/>
    <property type="match status" value="2"/>
</dbReference>
<dbReference type="AlphaFoldDB" id="A0A3A1TYQ1"/>
<feature type="transmembrane region" description="Helical" evidence="6">
    <location>
        <begin position="558"/>
        <end position="578"/>
    </location>
</feature>
<dbReference type="PANTHER" id="PTHR33406:SF13">
    <property type="entry name" value="MEMBRANE PROTEIN YDFJ"/>
    <property type="match status" value="1"/>
</dbReference>
<evidence type="ECO:0000256" key="2">
    <source>
        <dbReference type="ARBA" id="ARBA00022475"/>
    </source>
</evidence>
<dbReference type="Gene3D" id="1.20.1640.10">
    <property type="entry name" value="Multidrug efflux transporter AcrB transmembrane domain"/>
    <property type="match status" value="2"/>
</dbReference>
<reference evidence="9" key="1">
    <citation type="submission" date="2018-09" db="EMBL/GenBank/DDBJ databases">
        <authorList>
            <person name="Kim I."/>
        </authorList>
    </citation>
    <scope>NUCLEOTIDE SEQUENCE [LARGE SCALE GENOMIC DNA]</scope>
    <source>
        <strain evidence="9">DD4a</strain>
    </source>
</reference>
<dbReference type="PROSITE" id="PS50156">
    <property type="entry name" value="SSD"/>
    <property type="match status" value="1"/>
</dbReference>
<feature type="transmembrane region" description="Helical" evidence="6">
    <location>
        <begin position="231"/>
        <end position="252"/>
    </location>
</feature>
<keyword evidence="2" id="KW-1003">Cell membrane</keyword>
<feature type="transmembrane region" description="Helical" evidence="6">
    <location>
        <begin position="635"/>
        <end position="657"/>
    </location>
</feature>
<evidence type="ECO:0000256" key="5">
    <source>
        <dbReference type="ARBA" id="ARBA00023136"/>
    </source>
</evidence>
<proteinExistence type="predicted"/>
<dbReference type="OrthoDB" id="7051771at2"/>
<evidence type="ECO:0000256" key="1">
    <source>
        <dbReference type="ARBA" id="ARBA00004651"/>
    </source>
</evidence>
<dbReference type="RefSeq" id="WP_119483027.1">
    <property type="nucleotide sequence ID" value="NZ_QXTG01000002.1"/>
</dbReference>
<evidence type="ECO:0000313" key="8">
    <source>
        <dbReference type="EMBL" id="RIX28718.1"/>
    </source>
</evidence>
<comment type="caution">
    <text evidence="8">The sequence shown here is derived from an EMBL/GenBank/DDBJ whole genome shotgun (WGS) entry which is preliminary data.</text>
</comment>
<evidence type="ECO:0000256" key="3">
    <source>
        <dbReference type="ARBA" id="ARBA00022692"/>
    </source>
</evidence>
<sequence>MTAFLFRLGRLSHAHPWRVLAAWFVIILAVAGAGFGFGGKLSEGFTIPGTESQTALDRLDAVFPQAAGASAQAVMVAPAGSRVDQGDPKRAITDTIDAIEKIDGIETVSSPFSEYAVNAVSADHRAAIVSIQFSGGEGSVTKATLADLQKTASIGKDAGMQVAFTGQVFQNTAFGPSITEVFGLAFAAVVLIVTFGSLLAAGMPLISAIIGVLLSVAGLMFAANFTDVASASLTLALMLGLAVGIDYGLFVISRYREQLALDVPIEDALPKAVATAGTAVVFAGTTVIIALVGLLIVQIPFLSVMGVGAAFAVFLAVCGSTTLLPAVLALAGNRLVPKAGSRVRTRALAAAEGRPRTVGARWGALIEKVPALFLVVVVAILGVLAIPAASMQLSLPTNGTEAPGSGPRVAYDLTTKYFGEGRNGPLVLLIDVTQNNDFINDLDRVRDRIAALPDVKAVGKPTPNATLDTAIMQVIPASGPTSDKTIALVNRIRDLSASLDRQYDMPISVTGSTAVQIDISTRLGNALIPFVLVVVGLSVVLLMAVFRSLVVPLKAAVGFLLSLAASIGATVAVFQWGWGASLLHVEPGPLLSFLPILGVAILFGLSMDYEVFIVSGMRETWAHTGDYRQAVRRGFAGGVRVVTAAALIMIFVFASFIPEGSGTIKPIAFTLAVGILFDAFLIRMTLVPAVMFLFRRAAWYLPRWLDRLLPTVDIEGEGIVKHTEDVAWADGERRWALSSTDLVPPAPFETAPLSVHAERGTTTAISVPALARRGVVATLTGHLEPAAGRVQVAGAVAPTGARELRLVAAPVIDDGSAADATPAALVGERLRFAPRRRRSGSVRSWLQVLPEAVVRERPLGELPPEERLAVLALAAAAGGAVAVVVDAGDLGPEALDRLGALLDLVADGERTAVVVTSPPDRAATRLGAAPTRREVSA</sequence>
<feature type="transmembrane region" description="Helical" evidence="6">
    <location>
        <begin position="669"/>
        <end position="694"/>
    </location>
</feature>
<evidence type="ECO:0000313" key="9">
    <source>
        <dbReference type="Proteomes" id="UP000265742"/>
    </source>
</evidence>
<protein>
    <submittedName>
        <fullName evidence="8">MMPL family transporter</fullName>
    </submittedName>
</protein>
<dbReference type="Proteomes" id="UP000265742">
    <property type="component" value="Unassembled WGS sequence"/>
</dbReference>
<feature type="transmembrane region" description="Helical" evidence="6">
    <location>
        <begin position="371"/>
        <end position="389"/>
    </location>
</feature>
<keyword evidence="4 6" id="KW-1133">Transmembrane helix</keyword>
<evidence type="ECO:0000256" key="6">
    <source>
        <dbReference type="SAM" id="Phobius"/>
    </source>
</evidence>
<organism evidence="8 9">
    <name type="scientific">Amnibacterium setariae</name>
    <dbReference type="NCBI Taxonomy" id="2306585"/>
    <lineage>
        <taxon>Bacteria</taxon>
        <taxon>Bacillati</taxon>
        <taxon>Actinomycetota</taxon>
        <taxon>Actinomycetes</taxon>
        <taxon>Micrococcales</taxon>
        <taxon>Microbacteriaceae</taxon>
        <taxon>Amnibacterium</taxon>
    </lineage>
</organism>
<feature type="transmembrane region" description="Helical" evidence="6">
    <location>
        <begin position="181"/>
        <end position="200"/>
    </location>
</feature>
<keyword evidence="5 6" id="KW-0472">Membrane</keyword>
<gene>
    <name evidence="8" type="ORF">D1781_15105</name>
</gene>
<keyword evidence="9" id="KW-1185">Reference proteome</keyword>
<accession>A0A3A1TYQ1</accession>
<feature type="transmembrane region" description="Helical" evidence="6">
    <location>
        <begin position="273"/>
        <end position="297"/>
    </location>
</feature>